<dbReference type="Pfam" id="PF13649">
    <property type="entry name" value="Methyltransf_25"/>
    <property type="match status" value="1"/>
</dbReference>
<proteinExistence type="predicted"/>
<dbReference type="InterPro" id="IPR017031">
    <property type="entry name" value="Pre_MeTrfase_YjhP"/>
</dbReference>
<comment type="caution">
    <text evidence="2">The sequence shown here is derived from an EMBL/GenBank/DDBJ whole genome shotgun (WGS) entry which is preliminary data.</text>
</comment>
<dbReference type="CDD" id="cd02440">
    <property type="entry name" value="AdoMet_MTases"/>
    <property type="match status" value="1"/>
</dbReference>
<gene>
    <name evidence="2" type="ORF">EDC35_102309</name>
</gene>
<dbReference type="InterPro" id="IPR029063">
    <property type="entry name" value="SAM-dependent_MTases_sf"/>
</dbReference>
<dbReference type="SUPFAM" id="SSF53335">
    <property type="entry name" value="S-adenosyl-L-methionine-dependent methyltransferases"/>
    <property type="match status" value="1"/>
</dbReference>
<evidence type="ECO:0000259" key="1">
    <source>
        <dbReference type="Pfam" id="PF13649"/>
    </source>
</evidence>
<sequence>MDIPRIFNITESAHRIHNPFTPDKFATLGAALRLEPGARVLDLGSGSGEMLCTWARDHGILGTGIDMSQLFTEQAKRRAEELGVAQQVKFIHGDAAGYVADEKTDVAACIGATWIAGGVAGTVELLMRSLRAGGIILIGEPYWRQLPPTEDIARGCFANSISDFLVLPELIASFGHLGYDLVEMVLADQDGWDRYEAAKWLTMRRWLEANPDDDLVEEVRSKLTSEPERHAAYTREYLGWGVFALMPRLGLKKA</sequence>
<dbReference type="OrthoDB" id="9792690at2"/>
<dbReference type="PIRSF" id="PIRSF034653">
    <property type="entry name" value="Mtase_yjhp_prd"/>
    <property type="match status" value="1"/>
</dbReference>
<dbReference type="RefSeq" id="WP_132976095.1">
    <property type="nucleotide sequence ID" value="NZ_SMAO01000002.1"/>
</dbReference>
<accession>A0A4R3N1P4</accession>
<organism evidence="2 3">
    <name type="scientific">Thiobaca trueperi</name>
    <dbReference type="NCBI Taxonomy" id="127458"/>
    <lineage>
        <taxon>Bacteria</taxon>
        <taxon>Pseudomonadati</taxon>
        <taxon>Pseudomonadota</taxon>
        <taxon>Gammaproteobacteria</taxon>
        <taxon>Chromatiales</taxon>
        <taxon>Chromatiaceae</taxon>
        <taxon>Thiobaca</taxon>
    </lineage>
</organism>
<dbReference type="InterPro" id="IPR041698">
    <property type="entry name" value="Methyltransf_25"/>
</dbReference>
<evidence type="ECO:0000313" key="3">
    <source>
        <dbReference type="Proteomes" id="UP000295717"/>
    </source>
</evidence>
<dbReference type="EMBL" id="SMAO01000002">
    <property type="protein sequence ID" value="TCT22978.1"/>
    <property type="molecule type" value="Genomic_DNA"/>
</dbReference>
<dbReference type="Proteomes" id="UP000295717">
    <property type="component" value="Unassembled WGS sequence"/>
</dbReference>
<name>A0A4R3N1P4_9GAMM</name>
<protein>
    <submittedName>
        <fullName evidence="2">Methyltransferase family protein</fullName>
    </submittedName>
</protein>
<reference evidence="2 3" key="1">
    <citation type="submission" date="2019-03" db="EMBL/GenBank/DDBJ databases">
        <title>Genomic Encyclopedia of Type Strains, Phase IV (KMG-IV): sequencing the most valuable type-strain genomes for metagenomic binning, comparative biology and taxonomic classification.</title>
        <authorList>
            <person name="Goeker M."/>
        </authorList>
    </citation>
    <scope>NUCLEOTIDE SEQUENCE [LARGE SCALE GENOMIC DNA]</scope>
    <source>
        <strain evidence="2 3">DSM 13587</strain>
    </source>
</reference>
<evidence type="ECO:0000313" key="2">
    <source>
        <dbReference type="EMBL" id="TCT22978.1"/>
    </source>
</evidence>
<dbReference type="PANTHER" id="PTHR43464:SF3">
    <property type="entry name" value="SAM-DEPENDENT METHYLTRANSFERASE"/>
    <property type="match status" value="1"/>
</dbReference>
<keyword evidence="3" id="KW-1185">Reference proteome</keyword>
<dbReference type="Gene3D" id="3.40.50.150">
    <property type="entry name" value="Vaccinia Virus protein VP39"/>
    <property type="match status" value="1"/>
</dbReference>
<dbReference type="GO" id="GO:0032259">
    <property type="term" value="P:methylation"/>
    <property type="evidence" value="ECO:0007669"/>
    <property type="project" value="UniProtKB-KW"/>
</dbReference>
<keyword evidence="2" id="KW-0808">Transferase</keyword>
<dbReference type="PANTHER" id="PTHR43464">
    <property type="entry name" value="METHYLTRANSFERASE"/>
    <property type="match status" value="1"/>
</dbReference>
<keyword evidence="2" id="KW-0489">Methyltransferase</keyword>
<feature type="domain" description="Methyltransferase" evidence="1">
    <location>
        <begin position="40"/>
        <end position="134"/>
    </location>
</feature>
<dbReference type="GO" id="GO:0008168">
    <property type="term" value="F:methyltransferase activity"/>
    <property type="evidence" value="ECO:0007669"/>
    <property type="project" value="UniProtKB-KW"/>
</dbReference>
<dbReference type="AlphaFoldDB" id="A0A4R3N1P4"/>